<dbReference type="EMBL" id="CP045810">
    <property type="protein sequence ID" value="QHN39445.1"/>
    <property type="molecule type" value="Genomic_DNA"/>
</dbReference>
<dbReference type="SUPFAM" id="SSF47598">
    <property type="entry name" value="Ribbon-helix-helix"/>
    <property type="match status" value="1"/>
</dbReference>
<evidence type="ECO:0000256" key="1">
    <source>
        <dbReference type="SAM" id="MobiDB-lite"/>
    </source>
</evidence>
<feature type="region of interest" description="Disordered" evidence="1">
    <location>
        <begin position="60"/>
        <end position="82"/>
    </location>
</feature>
<dbReference type="AlphaFoldDB" id="A0A857MDB2"/>
<evidence type="ECO:0000313" key="2">
    <source>
        <dbReference type="EMBL" id="QHN39445.1"/>
    </source>
</evidence>
<proteinExistence type="predicted"/>
<feature type="compositionally biased region" description="Basic residues" evidence="1">
    <location>
        <begin position="72"/>
        <end position="82"/>
    </location>
</feature>
<name>A0A857MDB2_9ACTN</name>
<gene>
    <name evidence="2" type="ORF">GII30_09955</name>
</gene>
<sequence length="82" mass="8976">MATGSTDAGEEARGAGRPSPRKSIALRIDPAVYEALAKWAADDLRSVNAQIEVLLRRALDDAGRSPREAAPIRRRGRPRREI</sequence>
<dbReference type="InterPro" id="IPR010985">
    <property type="entry name" value="Ribbon_hlx_hlx"/>
</dbReference>
<dbReference type="Gene3D" id="1.10.1220.10">
    <property type="entry name" value="Met repressor-like"/>
    <property type="match status" value="1"/>
</dbReference>
<reference evidence="2" key="1">
    <citation type="journal article" date="2021" name="Nat. Microbiol.">
        <title>Cocultivation of an ultrasmall environmental parasitic bacterium with lytic ability against bacteria associated with wastewater foams.</title>
        <authorList>
            <person name="Batinovic S."/>
            <person name="Rose J.J.A."/>
            <person name="Ratcliffe J."/>
            <person name="Seviour R.J."/>
            <person name="Petrovski S."/>
        </authorList>
    </citation>
    <scope>NUCLEOTIDE SEQUENCE</scope>
    <source>
        <strain evidence="2">CON44</strain>
    </source>
</reference>
<dbReference type="GO" id="GO:0006355">
    <property type="term" value="P:regulation of DNA-templated transcription"/>
    <property type="evidence" value="ECO:0007669"/>
    <property type="project" value="InterPro"/>
</dbReference>
<dbReference type="InterPro" id="IPR013321">
    <property type="entry name" value="Arc_rbn_hlx_hlx"/>
</dbReference>
<accession>A0A857MDB2</accession>
<dbReference type="RefSeq" id="WP_005191365.1">
    <property type="nucleotide sequence ID" value="NZ_CP045804.1"/>
</dbReference>
<feature type="compositionally biased region" description="Basic and acidic residues" evidence="1">
    <location>
        <begin position="60"/>
        <end position="71"/>
    </location>
</feature>
<feature type="region of interest" description="Disordered" evidence="1">
    <location>
        <begin position="1"/>
        <end position="23"/>
    </location>
</feature>
<protein>
    <submittedName>
        <fullName evidence="2">Uncharacterized protein</fullName>
    </submittedName>
</protein>
<organism evidence="2">
    <name type="scientific">Gordonia amarae</name>
    <dbReference type="NCBI Taxonomy" id="36821"/>
    <lineage>
        <taxon>Bacteria</taxon>
        <taxon>Bacillati</taxon>
        <taxon>Actinomycetota</taxon>
        <taxon>Actinomycetes</taxon>
        <taxon>Mycobacteriales</taxon>
        <taxon>Gordoniaceae</taxon>
        <taxon>Gordonia</taxon>
    </lineage>
</organism>